<dbReference type="AlphaFoldDB" id="A0A4R2M0V3"/>
<accession>A0A4R2M0V3</accession>
<dbReference type="GeneID" id="99683325"/>
<dbReference type="OrthoDB" id="183043at2"/>
<protein>
    <submittedName>
        <fullName evidence="1">NAD+--dinitrogen-reductase ADP-D-ribosyltransferase</fullName>
    </submittedName>
</protein>
<keyword evidence="1" id="KW-0808">Transferase</keyword>
<evidence type="ECO:0000313" key="2">
    <source>
        <dbReference type="Proteomes" id="UP000295106"/>
    </source>
</evidence>
<sequence>MTAPEGHDPHPERWYTTNLVGIPAPVLASLAFNTHPQPLRIAGARETQPGLFALLGRCPDAEQAREVFQHYMSLGFGLGAPAADAGEAERHRWRTSYLKLMQGWVLDSNSPAGAVLKGWVESRFGLVPTYHREPLARYPSPAWMRYLEEKAGSRFHNNCIWQQLDLVFEYCQWMLARFEPMGAGPHVTLWRGSSNVEEQIVAGSLRERRCTVRLNNIVSFSRSREQAGCFGDWVFEARVPLCKLLLVPGVLSTRSLQAEGEVLAIGGLYELKVSYE</sequence>
<dbReference type="Proteomes" id="UP000295106">
    <property type="component" value="Unassembled WGS sequence"/>
</dbReference>
<name>A0A4R2M0V3_RUBGE</name>
<evidence type="ECO:0000313" key="1">
    <source>
        <dbReference type="EMBL" id="TCP00639.1"/>
    </source>
</evidence>
<dbReference type="GO" id="GO:0009399">
    <property type="term" value="P:nitrogen fixation"/>
    <property type="evidence" value="ECO:0007669"/>
    <property type="project" value="InterPro"/>
</dbReference>
<comment type="caution">
    <text evidence="1">The sequence shown here is derived from an EMBL/GenBank/DDBJ whole genome shotgun (WGS) entry which is preliminary data.</text>
</comment>
<dbReference type="RefSeq" id="WP_132648688.1">
    <property type="nucleotide sequence ID" value="NZ_CP181386.1"/>
</dbReference>
<dbReference type="GO" id="GO:0030701">
    <property type="term" value="F:NAD+-dinitrogen-reductase ADP-D-ribosyltransferase activity"/>
    <property type="evidence" value="ECO:0007669"/>
    <property type="project" value="InterPro"/>
</dbReference>
<dbReference type="InterPro" id="IPR009953">
    <property type="entry name" value="DRA_trans"/>
</dbReference>
<organism evidence="1 2">
    <name type="scientific">Rubrivivax gelatinosus</name>
    <name type="common">Rhodocyclus gelatinosus</name>
    <name type="synonym">Rhodopseudomonas gelatinosa</name>
    <dbReference type="NCBI Taxonomy" id="28068"/>
    <lineage>
        <taxon>Bacteria</taxon>
        <taxon>Pseudomonadati</taxon>
        <taxon>Pseudomonadota</taxon>
        <taxon>Betaproteobacteria</taxon>
        <taxon>Burkholderiales</taxon>
        <taxon>Sphaerotilaceae</taxon>
        <taxon>Rubrivivax</taxon>
    </lineage>
</organism>
<dbReference type="EMBL" id="SLXD01000012">
    <property type="protein sequence ID" value="TCP00639.1"/>
    <property type="molecule type" value="Genomic_DNA"/>
</dbReference>
<dbReference type="Pfam" id="PF07357">
    <property type="entry name" value="DRAT"/>
    <property type="match status" value="1"/>
</dbReference>
<reference evidence="1 2" key="1">
    <citation type="submission" date="2019-03" db="EMBL/GenBank/DDBJ databases">
        <title>Genomic Encyclopedia of Type Strains, Phase IV (KMG-IV): sequencing the most valuable type-strain genomes for metagenomic binning, comparative biology and taxonomic classification.</title>
        <authorList>
            <person name="Goeker M."/>
        </authorList>
    </citation>
    <scope>NUCLEOTIDE SEQUENCE [LARGE SCALE GENOMIC DNA]</scope>
    <source>
        <strain evidence="1 2">DSM 1709</strain>
    </source>
</reference>
<gene>
    <name evidence="1" type="ORF">EV684_11277</name>
</gene>
<proteinExistence type="predicted"/>